<sequence>MKLILTLSIVASVILASTARPNDAAPNTVECGTIIGNNGVCVASELDCLPTGIALPSSDCTSQDLPLCCGKGLSSEAVAYGAHEFNLNGNPWFGKQSDGVASRTLLTEILFHLATQGWQLLQSFDPTRKTNDKDTMFFETAKPDPDVETFAVSFNRRDRIRLINPSNPQLVDIFKTTVKNAWPAGIRADRVYYGAAGLELHGSPWCTSAQGESIAAKQLVCHLIYAMKRIGFKLYASVDITGRKGSSNGSSSHINGQLDVLVFRKVTATWGN</sequence>
<keyword evidence="3" id="KW-1185">Reference proteome</keyword>
<dbReference type="OrthoDB" id="57679at2759"/>
<proteinExistence type="predicted"/>
<dbReference type="PANTHER" id="PTHR38696">
    <property type="entry name" value="MEDIATOR OF RNA POLYMERASE II TRANSCRIPTION SUBUNIT 13"/>
    <property type="match status" value="1"/>
</dbReference>
<dbReference type="AlphaFoldDB" id="A0A226DB09"/>
<feature type="chain" id="PRO_5012691600" evidence="1">
    <location>
        <begin position="20"/>
        <end position="272"/>
    </location>
</feature>
<organism evidence="2 3">
    <name type="scientific">Folsomia candida</name>
    <name type="common">Springtail</name>
    <dbReference type="NCBI Taxonomy" id="158441"/>
    <lineage>
        <taxon>Eukaryota</taxon>
        <taxon>Metazoa</taxon>
        <taxon>Ecdysozoa</taxon>
        <taxon>Arthropoda</taxon>
        <taxon>Hexapoda</taxon>
        <taxon>Collembola</taxon>
        <taxon>Entomobryomorpha</taxon>
        <taxon>Isotomoidea</taxon>
        <taxon>Isotomidae</taxon>
        <taxon>Proisotominae</taxon>
        <taxon>Folsomia</taxon>
    </lineage>
</organism>
<dbReference type="Proteomes" id="UP000198287">
    <property type="component" value="Unassembled WGS sequence"/>
</dbReference>
<dbReference type="STRING" id="158441.A0A226DB09"/>
<protein>
    <submittedName>
        <fullName evidence="2">Uncharacterized protein</fullName>
    </submittedName>
</protein>
<comment type="caution">
    <text evidence="2">The sequence shown here is derived from an EMBL/GenBank/DDBJ whole genome shotgun (WGS) entry which is preliminary data.</text>
</comment>
<dbReference type="OMA" id="KESIMAR"/>
<dbReference type="EMBL" id="LNIX01000029">
    <property type="protein sequence ID" value="OXA41436.1"/>
    <property type="molecule type" value="Genomic_DNA"/>
</dbReference>
<keyword evidence="1" id="KW-0732">Signal</keyword>
<dbReference type="PANTHER" id="PTHR38696:SF1">
    <property type="entry name" value="MEDIATOR OF RNA POLYMERASE II TRANSCRIPTION SUBUNIT 13"/>
    <property type="match status" value="1"/>
</dbReference>
<gene>
    <name evidence="2" type="ORF">Fcan01_23822</name>
</gene>
<evidence type="ECO:0000313" key="2">
    <source>
        <dbReference type="EMBL" id="OXA41436.1"/>
    </source>
</evidence>
<name>A0A226DB09_FOLCA</name>
<accession>A0A226DB09</accession>
<evidence type="ECO:0000256" key="1">
    <source>
        <dbReference type="SAM" id="SignalP"/>
    </source>
</evidence>
<feature type="signal peptide" evidence="1">
    <location>
        <begin position="1"/>
        <end position="19"/>
    </location>
</feature>
<evidence type="ECO:0000313" key="3">
    <source>
        <dbReference type="Proteomes" id="UP000198287"/>
    </source>
</evidence>
<reference evidence="2 3" key="1">
    <citation type="submission" date="2015-12" db="EMBL/GenBank/DDBJ databases">
        <title>The genome of Folsomia candida.</title>
        <authorList>
            <person name="Faddeeva A."/>
            <person name="Derks M.F."/>
            <person name="Anvar Y."/>
            <person name="Smit S."/>
            <person name="Van Straalen N."/>
            <person name="Roelofs D."/>
        </authorList>
    </citation>
    <scope>NUCLEOTIDE SEQUENCE [LARGE SCALE GENOMIC DNA]</scope>
    <source>
        <strain evidence="2 3">VU population</strain>
        <tissue evidence="2">Whole body</tissue>
    </source>
</reference>